<sequence length="65" mass="7022">MARRAGLDGFSSVGLGWLRVAQIQVAHCASSSVHPARYTGRLAHGASTKSIYRNAIFRSRVGDFC</sequence>
<dbReference type="EMBL" id="LXQA010539346">
    <property type="protein sequence ID" value="MCI58041.1"/>
    <property type="molecule type" value="Genomic_DNA"/>
</dbReference>
<comment type="caution">
    <text evidence="1">The sequence shown here is derived from an EMBL/GenBank/DDBJ whole genome shotgun (WGS) entry which is preliminary data.</text>
</comment>
<dbReference type="Proteomes" id="UP000265520">
    <property type="component" value="Unassembled WGS sequence"/>
</dbReference>
<proteinExistence type="predicted"/>
<accession>A0A392TA97</accession>
<protein>
    <submittedName>
        <fullName evidence="1">Uncharacterized protein</fullName>
    </submittedName>
</protein>
<reference evidence="1 2" key="1">
    <citation type="journal article" date="2018" name="Front. Plant Sci.">
        <title>Red Clover (Trifolium pratense) and Zigzag Clover (T. medium) - A Picture of Genomic Similarities and Differences.</title>
        <authorList>
            <person name="Dluhosova J."/>
            <person name="Istvanek J."/>
            <person name="Nedelnik J."/>
            <person name="Repkova J."/>
        </authorList>
    </citation>
    <scope>NUCLEOTIDE SEQUENCE [LARGE SCALE GENOMIC DNA]</scope>
    <source>
        <strain evidence="2">cv. 10/8</strain>
        <tissue evidence="1">Leaf</tissue>
    </source>
</reference>
<keyword evidence="2" id="KW-1185">Reference proteome</keyword>
<name>A0A392TA97_9FABA</name>
<evidence type="ECO:0000313" key="1">
    <source>
        <dbReference type="EMBL" id="MCI58041.1"/>
    </source>
</evidence>
<evidence type="ECO:0000313" key="2">
    <source>
        <dbReference type="Proteomes" id="UP000265520"/>
    </source>
</evidence>
<organism evidence="1 2">
    <name type="scientific">Trifolium medium</name>
    <dbReference type="NCBI Taxonomy" id="97028"/>
    <lineage>
        <taxon>Eukaryota</taxon>
        <taxon>Viridiplantae</taxon>
        <taxon>Streptophyta</taxon>
        <taxon>Embryophyta</taxon>
        <taxon>Tracheophyta</taxon>
        <taxon>Spermatophyta</taxon>
        <taxon>Magnoliopsida</taxon>
        <taxon>eudicotyledons</taxon>
        <taxon>Gunneridae</taxon>
        <taxon>Pentapetalae</taxon>
        <taxon>rosids</taxon>
        <taxon>fabids</taxon>
        <taxon>Fabales</taxon>
        <taxon>Fabaceae</taxon>
        <taxon>Papilionoideae</taxon>
        <taxon>50 kb inversion clade</taxon>
        <taxon>NPAAA clade</taxon>
        <taxon>Hologalegina</taxon>
        <taxon>IRL clade</taxon>
        <taxon>Trifolieae</taxon>
        <taxon>Trifolium</taxon>
    </lineage>
</organism>
<dbReference type="AlphaFoldDB" id="A0A392TA97"/>